<dbReference type="AlphaFoldDB" id="A0A1Y5ZEG9"/>
<evidence type="ECO:0000313" key="1">
    <source>
        <dbReference type="EMBL" id="SMD95457.1"/>
    </source>
</evidence>
<dbReference type="Proteomes" id="UP000194499">
    <property type="component" value="Unassembled WGS sequence"/>
</dbReference>
<proteinExistence type="predicted"/>
<sequence>MSNINKIAGENIRVFIESRELKNSWVMERAGIGENAFYDMLNGKGNIEEHIKKLSDFFKIDDPMYFYKTDYDYNKPKSILSRKEMALNLVGGEDNQELNEGIEVFLELVELIDVLKVAQE</sequence>
<evidence type="ECO:0000313" key="2">
    <source>
        <dbReference type="Proteomes" id="UP000194499"/>
    </source>
</evidence>
<dbReference type="EMBL" id="FWZB01000036">
    <property type="protein sequence ID" value="SMD95457.1"/>
    <property type="molecule type" value="Genomic_DNA"/>
</dbReference>
<organism evidence="1 2">
    <name type="scientific">Bacillus pacificus</name>
    <dbReference type="NCBI Taxonomy" id="2026187"/>
    <lineage>
        <taxon>Bacteria</taxon>
        <taxon>Bacillati</taxon>
        <taxon>Bacillota</taxon>
        <taxon>Bacilli</taxon>
        <taxon>Bacillales</taxon>
        <taxon>Bacillaceae</taxon>
        <taxon>Bacillus</taxon>
        <taxon>Bacillus cereus group</taxon>
    </lineage>
</organism>
<gene>
    <name evidence="1" type="ORF">BACERE00191_02091</name>
</gene>
<protein>
    <submittedName>
        <fullName evidence="1">Uncharacterized protein</fullName>
    </submittedName>
</protein>
<reference evidence="2" key="1">
    <citation type="submission" date="2017-04" db="EMBL/GenBank/DDBJ databases">
        <authorList>
            <person name="Criscuolo A."/>
        </authorList>
    </citation>
    <scope>NUCLEOTIDE SEQUENCE [LARGE SCALE GENOMIC DNA]</scope>
</reference>
<name>A0A1Y5ZEG9_9BACI</name>
<accession>A0A1Y5ZEG9</accession>
<dbReference type="RefSeq" id="WP_088106411.1">
    <property type="nucleotide sequence ID" value="NZ_CP093424.1"/>
</dbReference>